<protein>
    <submittedName>
        <fullName evidence="1">ParB family partitioning protein</fullName>
    </submittedName>
</protein>
<evidence type="ECO:0000313" key="1">
    <source>
        <dbReference type="EMBL" id="EGH26723.1"/>
    </source>
</evidence>
<dbReference type="EMBL" id="AEAG01002751">
    <property type="protein sequence ID" value="EGH26723.1"/>
    <property type="molecule type" value="Genomic_DNA"/>
</dbReference>
<name>A0A656GLM6_PSEA0</name>
<accession>A0A656GLM6</accession>
<dbReference type="Proteomes" id="UP000003465">
    <property type="component" value="Unassembled WGS sequence"/>
</dbReference>
<reference evidence="1 2" key="1">
    <citation type="journal article" date="2011" name="PLoS Pathog.">
        <title>Dynamic evolution of pathogenicity revealed by sequencing and comparative genomics of 19 Pseudomonas syringae isolates.</title>
        <authorList>
            <person name="Baltrus D.A."/>
            <person name="Nishimura M.T."/>
            <person name="Romanchuk A."/>
            <person name="Chang J.H."/>
            <person name="Mukhtar M.S."/>
            <person name="Cherkis K."/>
            <person name="Roach J."/>
            <person name="Grant S.R."/>
            <person name="Jones C.D."/>
            <person name="Dangl J.L."/>
        </authorList>
    </citation>
    <scope>NUCLEOTIDE SEQUENCE [LARGE SCALE GENOMIC DNA]</scope>
    <source>
        <strain evidence="1 2">301020</strain>
    </source>
</reference>
<feature type="non-terminal residue" evidence="1">
    <location>
        <position position="41"/>
    </location>
</feature>
<comment type="caution">
    <text evidence="1">The sequence shown here is derived from an EMBL/GenBank/DDBJ whole genome shotgun (WGS) entry which is preliminary data.</text>
</comment>
<organism evidence="1 2">
    <name type="scientific">Pseudomonas amygdali pv. mori str. 301020</name>
    <dbReference type="NCBI Taxonomy" id="629261"/>
    <lineage>
        <taxon>Bacteria</taxon>
        <taxon>Pseudomonadati</taxon>
        <taxon>Pseudomonadota</taxon>
        <taxon>Gammaproteobacteria</taxon>
        <taxon>Pseudomonadales</taxon>
        <taxon>Pseudomonadaceae</taxon>
        <taxon>Pseudomonas</taxon>
        <taxon>Pseudomonas amygdali</taxon>
    </lineage>
</organism>
<sequence length="41" mass="4694">SIKPIRRQRLVQLIKKCAKGIDATKLAQEFVTFLHSLDKAQ</sequence>
<gene>
    <name evidence="1" type="ORF">PSYMO_36760</name>
</gene>
<feature type="non-terminal residue" evidence="1">
    <location>
        <position position="1"/>
    </location>
</feature>
<evidence type="ECO:0000313" key="2">
    <source>
        <dbReference type="Proteomes" id="UP000003465"/>
    </source>
</evidence>
<proteinExistence type="predicted"/>
<dbReference type="AlphaFoldDB" id="A0A656GLM6"/>